<evidence type="ECO:0000313" key="10">
    <source>
        <dbReference type="Proteomes" id="UP001248581"/>
    </source>
</evidence>
<gene>
    <name evidence="9" type="ORF">RI845_16115</name>
</gene>
<name>A0ABY9TH23_9GAMM</name>
<dbReference type="InterPro" id="IPR058792">
    <property type="entry name" value="Beta-barrel_RND_2"/>
</dbReference>
<evidence type="ECO:0000256" key="2">
    <source>
        <dbReference type="ARBA" id="ARBA00022692"/>
    </source>
</evidence>
<feature type="compositionally biased region" description="Basic and acidic residues" evidence="5">
    <location>
        <begin position="1"/>
        <end position="17"/>
    </location>
</feature>
<evidence type="ECO:0000259" key="8">
    <source>
        <dbReference type="Pfam" id="PF25954"/>
    </source>
</evidence>
<organism evidence="9 10">
    <name type="scientific">Thalassotalea nanhaiensis</name>
    <dbReference type="NCBI Taxonomy" id="3065648"/>
    <lineage>
        <taxon>Bacteria</taxon>
        <taxon>Pseudomonadati</taxon>
        <taxon>Pseudomonadota</taxon>
        <taxon>Gammaproteobacteria</taxon>
        <taxon>Alteromonadales</taxon>
        <taxon>Colwelliaceae</taxon>
        <taxon>Thalassotalea</taxon>
    </lineage>
</organism>
<feature type="region of interest" description="Disordered" evidence="5">
    <location>
        <begin position="1"/>
        <end position="31"/>
    </location>
</feature>
<dbReference type="Pfam" id="PF25954">
    <property type="entry name" value="Beta-barrel_RND_2"/>
    <property type="match status" value="1"/>
</dbReference>
<proteinExistence type="predicted"/>
<keyword evidence="4 6" id="KW-0472">Membrane</keyword>
<evidence type="ECO:0000256" key="5">
    <source>
        <dbReference type="SAM" id="MobiDB-lite"/>
    </source>
</evidence>
<protein>
    <submittedName>
        <fullName evidence="9">HlyD family secretion protein</fullName>
    </submittedName>
</protein>
<evidence type="ECO:0000313" key="9">
    <source>
        <dbReference type="EMBL" id="WNC68037.1"/>
    </source>
</evidence>
<dbReference type="Proteomes" id="UP001248581">
    <property type="component" value="Chromosome"/>
</dbReference>
<reference evidence="10" key="1">
    <citation type="submission" date="2023-09" db="EMBL/GenBank/DDBJ databases">
        <authorList>
            <person name="Li S."/>
            <person name="Li X."/>
            <person name="Zhang C."/>
            <person name="Zhao Z."/>
        </authorList>
    </citation>
    <scope>NUCLEOTIDE SEQUENCE [LARGE SCALE GENOMIC DNA]</scope>
    <source>
        <strain evidence="10">SQ345</strain>
    </source>
</reference>
<accession>A0ABY9TH23</accession>
<evidence type="ECO:0000259" key="7">
    <source>
        <dbReference type="Pfam" id="PF25885"/>
    </source>
</evidence>
<evidence type="ECO:0000256" key="3">
    <source>
        <dbReference type="ARBA" id="ARBA00022989"/>
    </source>
</evidence>
<feature type="domain" description="CusB-like beta-barrel" evidence="8">
    <location>
        <begin position="265"/>
        <end position="304"/>
    </location>
</feature>
<keyword evidence="10" id="KW-1185">Reference proteome</keyword>
<feature type="domain" description="Multidrug export protein EmrA/FarA alpha-helical hairpin" evidence="7">
    <location>
        <begin position="110"/>
        <end position="229"/>
    </location>
</feature>
<sequence>MTDTNVVKKEANEKLDGSETTNEDVNETTNETAKPDFAQRLSKIILSLALLYFLWYVIGDRLTPISDQARVRAFVIPIVPQVSGQITNIYVGGDKIVKKDDVLFEIDNRDFKFALDKAKASLELTGQEIGADTAMVGSAKASLDQANADLIVKRINANRVFELEKQGIISGFDGDRARGVLTQAELEVVNAQASYEEAQQKLGKQGENNPKLLSALAEVSTAQLNLDRTIIKAPNDGVISYAKVNVGYYAAQGSKIMTFISNQYVWIEASFRENSLGNLKSGDPVDIVLDSAPGQVFAGEVITIGFGVSFDKSQPGDLPTPEKPQGWMRDPQRFTTIIKFTDEPDKRLLREGGQADVIAYTGDSFIFNTLGKIWVRITSFLTYLY</sequence>
<keyword evidence="3 6" id="KW-1133">Transmembrane helix</keyword>
<dbReference type="Gene3D" id="2.40.30.170">
    <property type="match status" value="1"/>
</dbReference>
<dbReference type="SUPFAM" id="SSF111369">
    <property type="entry name" value="HlyD-like secretion proteins"/>
    <property type="match status" value="2"/>
</dbReference>
<evidence type="ECO:0000256" key="4">
    <source>
        <dbReference type="ARBA" id="ARBA00023136"/>
    </source>
</evidence>
<feature type="transmembrane region" description="Helical" evidence="6">
    <location>
        <begin position="41"/>
        <end position="58"/>
    </location>
</feature>
<dbReference type="PANTHER" id="PTHR30386">
    <property type="entry name" value="MEMBRANE FUSION SUBUNIT OF EMRAB-TOLC MULTIDRUG EFFLUX PUMP"/>
    <property type="match status" value="1"/>
</dbReference>
<comment type="subcellular location">
    <subcellularLocation>
        <location evidence="1">Membrane</location>
        <topology evidence="1">Single-pass membrane protein</topology>
    </subcellularLocation>
</comment>
<dbReference type="InterPro" id="IPR050739">
    <property type="entry name" value="MFP"/>
</dbReference>
<dbReference type="PANTHER" id="PTHR30386:SF26">
    <property type="entry name" value="TRANSPORT PROTEIN COMB"/>
    <property type="match status" value="1"/>
</dbReference>
<dbReference type="RefSeq" id="WP_348387195.1">
    <property type="nucleotide sequence ID" value="NZ_CP134146.1"/>
</dbReference>
<dbReference type="EMBL" id="CP134146">
    <property type="protein sequence ID" value="WNC68037.1"/>
    <property type="molecule type" value="Genomic_DNA"/>
</dbReference>
<dbReference type="InterPro" id="IPR058633">
    <property type="entry name" value="EmrA/FarA_HH"/>
</dbReference>
<dbReference type="Gene3D" id="1.10.287.470">
    <property type="entry name" value="Helix hairpin bin"/>
    <property type="match status" value="1"/>
</dbReference>
<keyword evidence="2 6" id="KW-0812">Transmembrane</keyword>
<dbReference type="Pfam" id="PF25885">
    <property type="entry name" value="HH_EMRA"/>
    <property type="match status" value="1"/>
</dbReference>
<evidence type="ECO:0000256" key="1">
    <source>
        <dbReference type="ARBA" id="ARBA00004167"/>
    </source>
</evidence>
<evidence type="ECO:0000256" key="6">
    <source>
        <dbReference type="SAM" id="Phobius"/>
    </source>
</evidence>